<organism evidence="2 3">
    <name type="scientific">Phaeosphaeria nodorum (strain SN15 / ATCC MYA-4574 / FGSC 10173)</name>
    <name type="common">Glume blotch fungus</name>
    <name type="synonym">Parastagonospora nodorum</name>
    <dbReference type="NCBI Taxonomy" id="321614"/>
    <lineage>
        <taxon>Eukaryota</taxon>
        <taxon>Fungi</taxon>
        <taxon>Dikarya</taxon>
        <taxon>Ascomycota</taxon>
        <taxon>Pezizomycotina</taxon>
        <taxon>Dothideomycetes</taxon>
        <taxon>Pleosporomycetidae</taxon>
        <taxon>Pleosporales</taxon>
        <taxon>Pleosporineae</taxon>
        <taxon>Phaeosphaeriaceae</taxon>
        <taxon>Parastagonospora</taxon>
    </lineage>
</organism>
<dbReference type="Proteomes" id="UP000663193">
    <property type="component" value="Chromosome 1"/>
</dbReference>
<evidence type="ECO:0000313" key="2">
    <source>
        <dbReference type="EMBL" id="QRC90348.1"/>
    </source>
</evidence>
<dbReference type="InterPro" id="IPR001810">
    <property type="entry name" value="F-box_dom"/>
</dbReference>
<gene>
    <name evidence="2" type="ORF">JI435_097490</name>
</gene>
<dbReference type="OrthoDB" id="3668232at2759"/>
<protein>
    <recommendedName>
        <fullName evidence="1">F-box domain-containing protein</fullName>
    </recommendedName>
</protein>
<keyword evidence="3" id="KW-1185">Reference proteome</keyword>
<proteinExistence type="predicted"/>
<dbReference type="AlphaFoldDB" id="A0A7U2EQY3"/>
<evidence type="ECO:0000313" key="3">
    <source>
        <dbReference type="Proteomes" id="UP000663193"/>
    </source>
</evidence>
<dbReference type="PROSITE" id="PS50181">
    <property type="entry name" value="FBOX"/>
    <property type="match status" value="1"/>
</dbReference>
<sequence>MPDLDTIDPKYMLSPFSHTLLGRLPIELLEIVTVHLHRRDLAAVAHINPVLRALAERQLYRSLQSLSQQDDTNGDSRFLGYYRGRGGTRGGRRGHHTRLRQRSKALYMLYKTLSSRLDLCGIVKTASLDVVDRNIAVSIPFTSVFPGGLPFTSNLDMTLPEPTVAGALIQQIHSLKRLSLRLYEAAPNSSDEHAYFMPQCLRALFPRFSSRDTHCAPFTGLQKLKTLDWSGREFLWILAKSPYLLELRLSSSCQVLPDKSPHETKESLQFLRYVSRSSIFSHGVHYSEYLQPFLAHFTSLQRLELIIDDSNVNEASGQDISFQKEGILSILLQKA</sequence>
<dbReference type="VEuPathDB" id="FungiDB:JI435_097490"/>
<accession>A0A7U2EQY3</accession>
<name>A0A7U2EQY3_PHANO</name>
<dbReference type="EMBL" id="CP069023">
    <property type="protein sequence ID" value="QRC90348.1"/>
    <property type="molecule type" value="Genomic_DNA"/>
</dbReference>
<feature type="domain" description="F-box" evidence="1">
    <location>
        <begin position="18"/>
        <end position="63"/>
    </location>
</feature>
<reference evidence="3" key="1">
    <citation type="journal article" date="2021" name="BMC Genomics">
        <title>Chromosome-level genome assembly and manually-curated proteome of model necrotroph Parastagonospora nodorum Sn15 reveals a genome-wide trove of candidate effector homologs, and redundancy of virulence-related functions within an accessory chromosome.</title>
        <authorList>
            <person name="Bertazzoni S."/>
            <person name="Jones D.A.B."/>
            <person name="Phan H.T."/>
            <person name="Tan K.-C."/>
            <person name="Hane J.K."/>
        </authorList>
    </citation>
    <scope>NUCLEOTIDE SEQUENCE [LARGE SCALE GENOMIC DNA]</scope>
    <source>
        <strain evidence="3">SN15 / ATCC MYA-4574 / FGSC 10173)</strain>
    </source>
</reference>
<evidence type="ECO:0000259" key="1">
    <source>
        <dbReference type="PROSITE" id="PS50181"/>
    </source>
</evidence>